<evidence type="ECO:0000256" key="2">
    <source>
        <dbReference type="ARBA" id="ARBA00023002"/>
    </source>
</evidence>
<comment type="pathway">
    <text evidence="1">Mycotoxin biosynthesis.</text>
</comment>
<comment type="caution">
    <text evidence="4">The sequence shown here is derived from an EMBL/GenBank/DDBJ whole genome shotgun (WGS) entry which is preliminary data.</text>
</comment>
<organism evidence="4 5">
    <name type="scientific">Rhizodiscina lignyota</name>
    <dbReference type="NCBI Taxonomy" id="1504668"/>
    <lineage>
        <taxon>Eukaryota</taxon>
        <taxon>Fungi</taxon>
        <taxon>Dikarya</taxon>
        <taxon>Ascomycota</taxon>
        <taxon>Pezizomycotina</taxon>
        <taxon>Dothideomycetes</taxon>
        <taxon>Pleosporomycetidae</taxon>
        <taxon>Aulographales</taxon>
        <taxon>Rhizodiscinaceae</taxon>
        <taxon>Rhizodiscina</taxon>
    </lineage>
</organism>
<evidence type="ECO:0008006" key="6">
    <source>
        <dbReference type="Google" id="ProtNLM"/>
    </source>
</evidence>
<dbReference type="InterPro" id="IPR021765">
    <property type="entry name" value="UstYa-like"/>
</dbReference>
<keyword evidence="5" id="KW-1185">Reference proteome</keyword>
<dbReference type="Proteomes" id="UP000799772">
    <property type="component" value="Unassembled WGS sequence"/>
</dbReference>
<dbReference type="GO" id="GO:0016491">
    <property type="term" value="F:oxidoreductase activity"/>
    <property type="evidence" value="ECO:0007669"/>
    <property type="project" value="UniProtKB-KW"/>
</dbReference>
<proteinExistence type="inferred from homology"/>
<dbReference type="AlphaFoldDB" id="A0A9P4M4S4"/>
<keyword evidence="2" id="KW-0560">Oxidoreductase</keyword>
<dbReference type="GO" id="GO:0043386">
    <property type="term" value="P:mycotoxin biosynthetic process"/>
    <property type="evidence" value="ECO:0007669"/>
    <property type="project" value="InterPro"/>
</dbReference>
<sequence length="134" mass="15443">IYTDPPSNESNDAWAAMMPTGRGFIMFERSEFDPAKNESHIQRAGLAVFHQIHCLDIIRVGYYNALNNITNDPNGHVNDFHLRHCFDYLRQTLMCCGDTSLEWVANGHHGVDGWGVTHECRDYKAIFDWAEEKR</sequence>
<dbReference type="PANTHER" id="PTHR33365">
    <property type="entry name" value="YALI0B05434P"/>
    <property type="match status" value="1"/>
</dbReference>
<name>A0A9P4M4S4_9PEZI</name>
<protein>
    <recommendedName>
        <fullName evidence="6">Oxidase ustYa</fullName>
    </recommendedName>
</protein>
<accession>A0A9P4M4S4</accession>
<dbReference type="EMBL" id="ML978134">
    <property type="protein sequence ID" value="KAF2094557.1"/>
    <property type="molecule type" value="Genomic_DNA"/>
</dbReference>
<dbReference type="PANTHER" id="PTHR33365:SF11">
    <property type="entry name" value="TAT PATHWAY SIGNAL SEQUENCE"/>
    <property type="match status" value="1"/>
</dbReference>
<feature type="non-terminal residue" evidence="4">
    <location>
        <position position="134"/>
    </location>
</feature>
<comment type="similarity">
    <text evidence="3">Belongs to the ustYa family.</text>
</comment>
<evidence type="ECO:0000256" key="3">
    <source>
        <dbReference type="ARBA" id="ARBA00035112"/>
    </source>
</evidence>
<reference evidence="4" key="1">
    <citation type="journal article" date="2020" name="Stud. Mycol.">
        <title>101 Dothideomycetes genomes: a test case for predicting lifestyles and emergence of pathogens.</title>
        <authorList>
            <person name="Haridas S."/>
            <person name="Albert R."/>
            <person name="Binder M."/>
            <person name="Bloem J."/>
            <person name="Labutti K."/>
            <person name="Salamov A."/>
            <person name="Andreopoulos B."/>
            <person name="Baker S."/>
            <person name="Barry K."/>
            <person name="Bills G."/>
            <person name="Bluhm B."/>
            <person name="Cannon C."/>
            <person name="Castanera R."/>
            <person name="Culley D."/>
            <person name="Daum C."/>
            <person name="Ezra D."/>
            <person name="Gonzalez J."/>
            <person name="Henrissat B."/>
            <person name="Kuo A."/>
            <person name="Liang C."/>
            <person name="Lipzen A."/>
            <person name="Lutzoni F."/>
            <person name="Magnuson J."/>
            <person name="Mondo S."/>
            <person name="Nolan M."/>
            <person name="Ohm R."/>
            <person name="Pangilinan J."/>
            <person name="Park H.-J."/>
            <person name="Ramirez L."/>
            <person name="Alfaro M."/>
            <person name="Sun H."/>
            <person name="Tritt A."/>
            <person name="Yoshinaga Y."/>
            <person name="Zwiers L.-H."/>
            <person name="Turgeon B."/>
            <person name="Goodwin S."/>
            <person name="Spatafora J."/>
            <person name="Crous P."/>
            <person name="Grigoriev I."/>
        </authorList>
    </citation>
    <scope>NUCLEOTIDE SEQUENCE</scope>
    <source>
        <strain evidence="4">CBS 133067</strain>
    </source>
</reference>
<dbReference type="OrthoDB" id="3687641at2759"/>
<evidence type="ECO:0000256" key="1">
    <source>
        <dbReference type="ARBA" id="ARBA00004685"/>
    </source>
</evidence>
<gene>
    <name evidence="4" type="ORF">NA57DRAFT_18701</name>
</gene>
<dbReference type="Pfam" id="PF11807">
    <property type="entry name" value="UstYa"/>
    <property type="match status" value="1"/>
</dbReference>
<feature type="non-terminal residue" evidence="4">
    <location>
        <position position="1"/>
    </location>
</feature>
<evidence type="ECO:0000313" key="4">
    <source>
        <dbReference type="EMBL" id="KAF2094557.1"/>
    </source>
</evidence>
<evidence type="ECO:0000313" key="5">
    <source>
        <dbReference type="Proteomes" id="UP000799772"/>
    </source>
</evidence>